<evidence type="ECO:0000259" key="2">
    <source>
        <dbReference type="Pfam" id="PF17930"/>
    </source>
</evidence>
<dbReference type="Gene3D" id="3.40.140.80">
    <property type="match status" value="1"/>
</dbReference>
<evidence type="ECO:0008006" key="5">
    <source>
        <dbReference type="Google" id="ProtNLM"/>
    </source>
</evidence>
<feature type="domain" description="LpxI N-terminal" evidence="2">
    <location>
        <begin position="17"/>
        <end position="147"/>
    </location>
</feature>
<name>C9LMB4_9FIRM</name>
<dbReference type="AlphaFoldDB" id="C9LMB4"/>
<proteinExistence type="predicted"/>
<dbReference type="PANTHER" id="PTHR39962:SF1">
    <property type="entry name" value="LPXI FAMILY PROTEIN"/>
    <property type="match status" value="1"/>
</dbReference>
<dbReference type="EMBL" id="ACIM02000001">
    <property type="protein sequence ID" value="EEW96700.1"/>
    <property type="molecule type" value="Genomic_DNA"/>
</dbReference>
<protein>
    <recommendedName>
        <fullName evidence="5">Septum site-determining protein MinC</fullName>
    </recommendedName>
</protein>
<dbReference type="Proteomes" id="UP000004736">
    <property type="component" value="Unassembled WGS sequence"/>
</dbReference>
<evidence type="ECO:0000313" key="3">
    <source>
        <dbReference type="EMBL" id="EEW96700.1"/>
    </source>
</evidence>
<reference evidence="3" key="1">
    <citation type="submission" date="2009-09" db="EMBL/GenBank/DDBJ databases">
        <authorList>
            <person name="Weinstock G."/>
            <person name="Sodergren E."/>
            <person name="Clifton S."/>
            <person name="Fulton L."/>
            <person name="Fulton B."/>
            <person name="Courtney L."/>
            <person name="Fronick C."/>
            <person name="Harrison M."/>
            <person name="Strong C."/>
            <person name="Farmer C."/>
            <person name="Delahaunty K."/>
            <person name="Markovic C."/>
            <person name="Hall O."/>
            <person name="Minx P."/>
            <person name="Tomlinson C."/>
            <person name="Mitreva M."/>
            <person name="Nelson J."/>
            <person name="Hou S."/>
            <person name="Wollam A."/>
            <person name="Pepin K.H."/>
            <person name="Johnson M."/>
            <person name="Bhonagiri V."/>
            <person name="Nash W.E."/>
            <person name="Warren W."/>
            <person name="Chinwalla A."/>
            <person name="Mardis E.R."/>
            <person name="Wilson R.K."/>
        </authorList>
    </citation>
    <scope>NUCLEOTIDE SEQUENCE [LARGE SCALE GENOMIC DNA]</scope>
    <source>
        <strain evidence="3">DSM 15470</strain>
    </source>
</reference>
<dbReference type="Pfam" id="PF06230">
    <property type="entry name" value="LpxI_C"/>
    <property type="match status" value="1"/>
</dbReference>
<comment type="caution">
    <text evidence="3">The sequence shown here is derived from an EMBL/GenBank/DDBJ whole genome shotgun (WGS) entry which is preliminary data.</text>
</comment>
<dbReference type="eggNOG" id="COG3494">
    <property type="taxonomic scope" value="Bacteria"/>
</dbReference>
<keyword evidence="4" id="KW-1185">Reference proteome</keyword>
<dbReference type="HOGENOM" id="CLU_085042_0_0_9"/>
<sequence length="287" mass="31507">MVKYSKGRMIGGTMETVGLLAGIGILPVEFIEAAHIQGYKVVCIAVIPGVEKKLKEKADAYYEISVFKLNKVIKTLLSEGVQEVTMLGKVTKEWLYKDHVIPDLRALKVLNRLRKKNFKDDTITLELVEELGKDGISVLDQTKYLKPLMPGPQIFTKRRPTENEMLDVAFGFKAAKAIGGMDLGQTVVIKDQAVMAVEAIEGTDACIRRGGMLARGGAVVVKTAKPDQDLRFDVPAVGLETLHSMMETGCKVLAIEAYRTLFVEKTSVLKEADCAGIAILSVEQEHL</sequence>
<evidence type="ECO:0000313" key="4">
    <source>
        <dbReference type="Proteomes" id="UP000004736"/>
    </source>
</evidence>
<dbReference type="Pfam" id="PF17930">
    <property type="entry name" value="LpxI_N"/>
    <property type="match status" value="1"/>
</dbReference>
<dbReference type="Gene3D" id="3.40.50.20">
    <property type="match status" value="1"/>
</dbReference>
<organism evidence="3 4">
    <name type="scientific">Dialister invisus DSM 15470</name>
    <dbReference type="NCBI Taxonomy" id="592028"/>
    <lineage>
        <taxon>Bacteria</taxon>
        <taxon>Bacillati</taxon>
        <taxon>Bacillota</taxon>
        <taxon>Negativicutes</taxon>
        <taxon>Veillonellales</taxon>
        <taxon>Veillonellaceae</taxon>
        <taxon>Dialister</taxon>
    </lineage>
</organism>
<feature type="domain" description="LpxI C-terminal" evidence="1">
    <location>
        <begin position="154"/>
        <end position="279"/>
    </location>
</feature>
<accession>C9LMB4</accession>
<dbReference type="STRING" id="592028.GCWU000321_00663"/>
<dbReference type="InterPro" id="IPR043167">
    <property type="entry name" value="LpxI_C_sf"/>
</dbReference>
<gene>
    <name evidence="3" type="ORF">GCWU000321_00663</name>
</gene>
<evidence type="ECO:0000259" key="1">
    <source>
        <dbReference type="Pfam" id="PF06230"/>
    </source>
</evidence>
<dbReference type="PANTHER" id="PTHR39962">
    <property type="entry name" value="BLL4848 PROTEIN"/>
    <property type="match status" value="1"/>
</dbReference>
<dbReference type="InterPro" id="IPR053174">
    <property type="entry name" value="LpxI"/>
</dbReference>
<dbReference type="InterPro" id="IPR041255">
    <property type="entry name" value="LpxI_N"/>
</dbReference>
<dbReference type="InterPro" id="IPR010415">
    <property type="entry name" value="LpxI_C"/>
</dbReference>